<gene>
    <name evidence="1" type="ORF">HMPREF0501_01262</name>
</gene>
<dbReference type="PANTHER" id="PTHR33498">
    <property type="entry name" value="TRANSPOSASE FOR INSERTION SEQUENCE ELEMENT IS1557"/>
    <property type="match status" value="1"/>
</dbReference>
<dbReference type="InterPro" id="IPR047951">
    <property type="entry name" value="Transpos_ISL3"/>
</dbReference>
<proteinExistence type="predicted"/>
<reference evidence="1 2" key="1">
    <citation type="submission" date="2009-06" db="EMBL/GenBank/DDBJ databases">
        <title>The Genome Sequence of Lactobacillus coleohominis strain 101-4-CHN.</title>
        <authorList>
            <consortium name="The Broad Institute Genome Sequencing Platform"/>
            <person name="Ward D."/>
            <person name="Young S.K."/>
            <person name="Zeng Q."/>
            <person name="Koehrsen M."/>
            <person name="Alvarado L."/>
            <person name="Berlin A."/>
            <person name="Borenstein D."/>
            <person name="Chen Z."/>
            <person name="Engels R."/>
            <person name="Freedman E."/>
            <person name="Gellesch M."/>
            <person name="Goldberg J."/>
            <person name="Griggs A."/>
            <person name="Gujja S."/>
            <person name="Heiman D."/>
            <person name="Hepburn T."/>
            <person name="Howarth C."/>
            <person name="Jen D."/>
            <person name="Larson L."/>
            <person name="Lewis B."/>
            <person name="Mehta T."/>
            <person name="Park D."/>
            <person name="Pearson M."/>
            <person name="Roberts A."/>
            <person name="Saif S."/>
            <person name="Shea T."/>
            <person name="Shenoy N."/>
            <person name="Sisk P."/>
            <person name="Stolte C."/>
            <person name="Sykes S."/>
            <person name="Walk T."/>
            <person name="White J."/>
            <person name="Yandava C."/>
            <person name="Liu Y."/>
            <person name="Xu Q."/>
            <person name="Lander E."/>
            <person name="Nusbaum C."/>
            <person name="Galagan J."/>
            <person name="Birren B."/>
        </authorList>
    </citation>
    <scope>NUCLEOTIDE SEQUENCE [LARGE SCALE GENOMIC DNA]</scope>
    <source>
        <strain evidence="1 2">101-4-CHN</strain>
    </source>
</reference>
<evidence type="ECO:0000313" key="2">
    <source>
        <dbReference type="Proteomes" id="UP000003987"/>
    </source>
</evidence>
<name>C7XWX7_9LACO</name>
<accession>C7XWX7</accession>
<dbReference type="EMBL" id="GG698805">
    <property type="protein sequence ID" value="EEU29797.1"/>
    <property type="molecule type" value="Genomic_DNA"/>
</dbReference>
<dbReference type="AlphaFoldDB" id="C7XWX7"/>
<evidence type="ECO:0000313" key="1">
    <source>
        <dbReference type="EMBL" id="EEU29797.1"/>
    </source>
</evidence>
<dbReference type="STRING" id="575594.HMPREF0501_01262"/>
<dbReference type="Proteomes" id="UP000003987">
    <property type="component" value="Unassembled WGS sequence"/>
</dbReference>
<keyword evidence="2" id="KW-1185">Reference proteome</keyword>
<dbReference type="PANTHER" id="PTHR33498:SF1">
    <property type="entry name" value="TRANSPOSASE FOR INSERTION SEQUENCE ELEMENT IS1557"/>
    <property type="match status" value="1"/>
</dbReference>
<sequence>MDKYCNISNRTKAKVIMNLQDDRTQKCIATDNNVSPSTVVRLIDDNPVFPTTLPKHLAFDEFRGVHHQLHFICIDGSNNHRIIKILSNRFKSSNIKYFECVDLAARQRGRNHYD</sequence>
<dbReference type="HOGENOM" id="CLU_2117866_0_0_9"/>
<protein>
    <submittedName>
        <fullName evidence="1">Transposase</fullName>
    </submittedName>
</protein>
<organism evidence="1 2">
    <name type="scientific">Limosilactobacillus coleohominis 101-4-CHN</name>
    <dbReference type="NCBI Taxonomy" id="575594"/>
    <lineage>
        <taxon>Bacteria</taxon>
        <taxon>Bacillati</taxon>
        <taxon>Bacillota</taxon>
        <taxon>Bacilli</taxon>
        <taxon>Lactobacillales</taxon>
        <taxon>Lactobacillaceae</taxon>
        <taxon>Limosilactobacillus</taxon>
    </lineage>
</organism>